<comment type="similarity">
    <text evidence="1">Belongs to the cornifelin family.</text>
</comment>
<dbReference type="AlphaFoldDB" id="A0A3P8SJV4"/>
<sequence length="128" mass="14302">MSWPVTTQPQAMLVSSKEADWSSGICGCCDDMKQCCFAFWCCPCFACITTRDFGQCLCLPLLDVFSCCIPPVAMSMRAAVRQRYGIGGSLCRDCVCSTFCLPCVWCQMSTEMKKRKIPTMLSDIISRR</sequence>
<protein>
    <submittedName>
        <fullName evidence="2">Plac8 onzin related protein 2</fullName>
    </submittedName>
</protein>
<evidence type="ECO:0000313" key="3">
    <source>
        <dbReference type="Proteomes" id="UP000265080"/>
    </source>
</evidence>
<reference evidence="2 3" key="1">
    <citation type="submission" date="2018-03" db="EMBL/GenBank/DDBJ databases">
        <title>Finding Nemo's genes: A chromosome-scale reference assembly of the genome of the orange clownfish Amphiprion percula.</title>
        <authorList>
            <person name="Lehmann R."/>
        </authorList>
    </citation>
    <scope>NUCLEOTIDE SEQUENCE</scope>
</reference>
<dbReference type="STRING" id="161767.ENSAPEP00000012259"/>
<dbReference type="Proteomes" id="UP000265080">
    <property type="component" value="Chromosome 15"/>
</dbReference>
<evidence type="ECO:0000313" key="2">
    <source>
        <dbReference type="Ensembl" id="ENSAPEP00000012259.1"/>
    </source>
</evidence>
<dbReference type="InterPro" id="IPR006461">
    <property type="entry name" value="PLAC_motif_containing"/>
</dbReference>
<organism evidence="2 3">
    <name type="scientific">Amphiprion percula</name>
    <name type="common">Orange clownfish</name>
    <name type="synonym">Lutjanus percula</name>
    <dbReference type="NCBI Taxonomy" id="161767"/>
    <lineage>
        <taxon>Eukaryota</taxon>
        <taxon>Metazoa</taxon>
        <taxon>Chordata</taxon>
        <taxon>Craniata</taxon>
        <taxon>Vertebrata</taxon>
        <taxon>Euteleostomi</taxon>
        <taxon>Actinopterygii</taxon>
        <taxon>Neopterygii</taxon>
        <taxon>Teleostei</taxon>
        <taxon>Neoteleostei</taxon>
        <taxon>Acanthomorphata</taxon>
        <taxon>Ovalentaria</taxon>
        <taxon>Pomacentridae</taxon>
        <taxon>Amphiprion</taxon>
    </lineage>
</organism>
<name>A0A3P8SJV4_AMPPE</name>
<reference evidence="2" key="2">
    <citation type="submission" date="2025-08" db="UniProtKB">
        <authorList>
            <consortium name="Ensembl"/>
        </authorList>
    </citation>
    <scope>IDENTIFICATION</scope>
</reference>
<keyword evidence="3" id="KW-1185">Reference proteome</keyword>
<accession>A0A3P8SJV4</accession>
<dbReference type="Ensembl" id="ENSAPET00000012588.1">
    <property type="protein sequence ID" value="ENSAPEP00000012259.1"/>
    <property type="gene ID" value="ENSAPEG00000008755.1"/>
</dbReference>
<evidence type="ECO:0000256" key="1">
    <source>
        <dbReference type="ARBA" id="ARBA00009024"/>
    </source>
</evidence>
<dbReference type="NCBIfam" id="TIGR01571">
    <property type="entry name" value="A_thal_Cys_rich"/>
    <property type="match status" value="1"/>
</dbReference>
<dbReference type="PANTHER" id="PTHR15907">
    <property type="entry name" value="DUF614 FAMILY PROTEIN-RELATED"/>
    <property type="match status" value="1"/>
</dbReference>
<reference evidence="2" key="3">
    <citation type="submission" date="2025-09" db="UniProtKB">
        <authorList>
            <consortium name="Ensembl"/>
        </authorList>
    </citation>
    <scope>IDENTIFICATION</scope>
</reference>
<dbReference type="GeneTree" id="ENSGT00940000163701"/>
<proteinExistence type="inferred from homology"/>
<dbReference type="OMA" id="KQCCFAF"/>
<dbReference type="Pfam" id="PF04749">
    <property type="entry name" value="PLAC8"/>
    <property type="match status" value="1"/>
</dbReference>